<name>A0ABC8U8E2_9AQUA</name>
<gene>
    <name evidence="1" type="ORF">ILEXP_LOCUS47162</name>
</gene>
<reference evidence="1 2" key="1">
    <citation type="submission" date="2024-02" db="EMBL/GenBank/DDBJ databases">
        <authorList>
            <person name="Vignale AGUSTIN F."/>
            <person name="Sosa J E."/>
            <person name="Modenutti C."/>
        </authorList>
    </citation>
    <scope>NUCLEOTIDE SEQUENCE [LARGE SCALE GENOMIC DNA]</scope>
</reference>
<organism evidence="1 2">
    <name type="scientific">Ilex paraguariensis</name>
    <name type="common">yerba mate</name>
    <dbReference type="NCBI Taxonomy" id="185542"/>
    <lineage>
        <taxon>Eukaryota</taxon>
        <taxon>Viridiplantae</taxon>
        <taxon>Streptophyta</taxon>
        <taxon>Embryophyta</taxon>
        <taxon>Tracheophyta</taxon>
        <taxon>Spermatophyta</taxon>
        <taxon>Magnoliopsida</taxon>
        <taxon>eudicotyledons</taxon>
        <taxon>Gunneridae</taxon>
        <taxon>Pentapetalae</taxon>
        <taxon>asterids</taxon>
        <taxon>campanulids</taxon>
        <taxon>Aquifoliales</taxon>
        <taxon>Aquifoliaceae</taxon>
        <taxon>Ilex</taxon>
    </lineage>
</organism>
<comment type="caution">
    <text evidence="1">The sequence shown here is derived from an EMBL/GenBank/DDBJ whole genome shotgun (WGS) entry which is preliminary data.</text>
</comment>
<evidence type="ECO:0000313" key="2">
    <source>
        <dbReference type="Proteomes" id="UP001642360"/>
    </source>
</evidence>
<sequence>MKALMGTERTRTSSKKDNVDKLSVPPGFVSLTSIILRRVENGDGTCSSMAFGTELEPASAQIDTASNVIDIAKLKRSLKRRPWILHNQLDYNPEESGSEEIDMVFYLLCYCFI</sequence>
<dbReference type="EMBL" id="CAUOFW020007017">
    <property type="protein sequence ID" value="CAK9177283.1"/>
    <property type="molecule type" value="Genomic_DNA"/>
</dbReference>
<evidence type="ECO:0000313" key="1">
    <source>
        <dbReference type="EMBL" id="CAK9177283.1"/>
    </source>
</evidence>
<keyword evidence="2" id="KW-1185">Reference proteome</keyword>
<protein>
    <submittedName>
        <fullName evidence="1">Uncharacterized protein</fullName>
    </submittedName>
</protein>
<dbReference type="AlphaFoldDB" id="A0ABC8U8E2"/>
<dbReference type="Proteomes" id="UP001642360">
    <property type="component" value="Unassembled WGS sequence"/>
</dbReference>
<proteinExistence type="predicted"/>
<accession>A0ABC8U8E2</accession>